<accession>A0ABR2YZ69</accession>
<dbReference type="InterPro" id="IPR001940">
    <property type="entry name" value="Peptidase_S1C"/>
</dbReference>
<evidence type="ECO:0000313" key="2">
    <source>
        <dbReference type="EMBL" id="KAK9916690.1"/>
    </source>
</evidence>
<dbReference type="InterPro" id="IPR043504">
    <property type="entry name" value="Peptidase_S1_PA_chymotrypsin"/>
</dbReference>
<evidence type="ECO:0000313" key="3">
    <source>
        <dbReference type="Proteomes" id="UP001491310"/>
    </source>
</evidence>
<proteinExistence type="inferred from homology"/>
<organism evidence="2 3">
    <name type="scientific">Coccomyxa subellipsoidea</name>
    <dbReference type="NCBI Taxonomy" id="248742"/>
    <lineage>
        <taxon>Eukaryota</taxon>
        <taxon>Viridiplantae</taxon>
        <taxon>Chlorophyta</taxon>
        <taxon>core chlorophytes</taxon>
        <taxon>Trebouxiophyceae</taxon>
        <taxon>Trebouxiophyceae incertae sedis</taxon>
        <taxon>Coccomyxaceae</taxon>
        <taxon>Coccomyxa</taxon>
    </lineage>
</organism>
<dbReference type="PANTHER" id="PTHR21004:SF0">
    <property type="entry name" value="PEROXISOMAL LEADER PEPTIDE-PROCESSING PROTEASE"/>
    <property type="match status" value="1"/>
</dbReference>
<evidence type="ECO:0000256" key="1">
    <source>
        <dbReference type="ARBA" id="ARBA00010541"/>
    </source>
</evidence>
<dbReference type="Proteomes" id="UP001491310">
    <property type="component" value="Unassembled WGS sequence"/>
</dbReference>
<comment type="similarity">
    <text evidence="1">Belongs to the peptidase S1C family.</text>
</comment>
<keyword evidence="3" id="KW-1185">Reference proteome</keyword>
<dbReference type="Pfam" id="PF13365">
    <property type="entry name" value="Trypsin_2"/>
    <property type="match status" value="1"/>
</dbReference>
<reference evidence="2 3" key="1">
    <citation type="journal article" date="2024" name="Nat. Commun.">
        <title>Phylogenomics reveals the evolutionary origins of lichenization in chlorophyte algae.</title>
        <authorList>
            <person name="Puginier C."/>
            <person name="Libourel C."/>
            <person name="Otte J."/>
            <person name="Skaloud P."/>
            <person name="Haon M."/>
            <person name="Grisel S."/>
            <person name="Petersen M."/>
            <person name="Berrin J.G."/>
            <person name="Delaux P.M."/>
            <person name="Dal Grande F."/>
            <person name="Keller J."/>
        </authorList>
    </citation>
    <scope>NUCLEOTIDE SEQUENCE [LARGE SCALE GENOMIC DNA]</scope>
    <source>
        <strain evidence="2 3">SAG 216-7</strain>
    </source>
</reference>
<protein>
    <recommendedName>
        <fullName evidence="4">Trypsin-like serine protease</fullName>
    </recommendedName>
</protein>
<dbReference type="Gene3D" id="2.40.10.10">
    <property type="entry name" value="Trypsin-like serine proteases"/>
    <property type="match status" value="3"/>
</dbReference>
<comment type="caution">
    <text evidence="2">The sequence shown here is derived from an EMBL/GenBank/DDBJ whole genome shotgun (WGS) entry which is preliminary data.</text>
</comment>
<evidence type="ECO:0008006" key="4">
    <source>
        <dbReference type="Google" id="ProtNLM"/>
    </source>
</evidence>
<sequence>MTCGADKLSHLAALVQVCGSDPKLAKAHARPFHAASDGMTTISASGTILTRKDGGTRISIWTDCSSSGGHAAVEGRLQGFLCISSVATVLSRLTPNGGDCTIIAMGSPFGALSHAHFKNHTAAGIIANAVHAEDGTQALLLADMHVLPGMEGGPVVDSMGNLVGVLGTPLSSHTFRAEVPTIIPAICLIRSLQSWQPSPSASAISTTMGDTTKPAQQQIRTGGLRSHRFFERLPQLEARRPPWGVAVAATAAPDGTSSISSFPALTASLCAAPSQPFYSQNSRSDSAVLSAAMQKVQHAVASAQPAVVAVLTSGGTWASGVVVSARNGYIVTNAHLLVERTASSSQSRRENAQSAQSVPPTVRVQIWPHAGGGEPESRRPVSATAVVVFVFHGALDIAVLHLESSACLQLKQVMLRDPRQTPTTAEGEPVAVVGFPLFSPRLCLGHFVTAGVVSKVVFSGCERKHVERQAGIVMTNATVHPGASGGAVIGLDGCLVGLVTSNARHSKTDRLLPKLNFSLPAEALQPLWHLLLSPAPVSTADLEKLDVNTDVLASMWALSSQPSGERGVPGGASHLQKLLQEKGIMDTDHNNLGADAIRSRL</sequence>
<name>A0ABR2YZ69_9CHLO</name>
<dbReference type="InterPro" id="IPR009003">
    <property type="entry name" value="Peptidase_S1_PA"/>
</dbReference>
<dbReference type="SUPFAM" id="SSF50494">
    <property type="entry name" value="Trypsin-like serine proteases"/>
    <property type="match status" value="2"/>
</dbReference>
<dbReference type="PANTHER" id="PTHR21004">
    <property type="entry name" value="SERINE PROTEASE-RELATED"/>
    <property type="match status" value="1"/>
</dbReference>
<dbReference type="PRINTS" id="PR00834">
    <property type="entry name" value="PROTEASES2C"/>
</dbReference>
<gene>
    <name evidence="2" type="ORF">WJX75_005851</name>
</gene>
<dbReference type="EMBL" id="JALJOT010000003">
    <property type="protein sequence ID" value="KAK9916690.1"/>
    <property type="molecule type" value="Genomic_DNA"/>
</dbReference>
<dbReference type="InterPro" id="IPR039245">
    <property type="entry name" value="TYSND1/DEG15"/>
</dbReference>